<protein>
    <submittedName>
        <fullName evidence="1">Uncharacterized protein</fullName>
    </submittedName>
</protein>
<accession>A0ABW3SWF8</accession>
<evidence type="ECO:0000313" key="1">
    <source>
        <dbReference type="EMBL" id="MFD1188888.1"/>
    </source>
</evidence>
<comment type="caution">
    <text evidence="1">The sequence shown here is derived from an EMBL/GenBank/DDBJ whole genome shotgun (WGS) entry which is preliminary data.</text>
</comment>
<gene>
    <name evidence="1" type="ORF">ACFQ2O_21960</name>
</gene>
<dbReference type="Proteomes" id="UP001597094">
    <property type="component" value="Unassembled WGS sequence"/>
</dbReference>
<reference evidence="2" key="1">
    <citation type="journal article" date="2019" name="Int. J. Syst. Evol. Microbiol.">
        <title>The Global Catalogue of Microorganisms (GCM) 10K type strain sequencing project: providing services to taxonomists for standard genome sequencing and annotation.</title>
        <authorList>
            <consortium name="The Broad Institute Genomics Platform"/>
            <consortium name="The Broad Institute Genome Sequencing Center for Infectious Disease"/>
            <person name="Wu L."/>
            <person name="Ma J."/>
        </authorList>
    </citation>
    <scope>NUCLEOTIDE SEQUENCE [LARGE SCALE GENOMIC DNA]</scope>
    <source>
        <strain evidence="2">JCM 31319</strain>
    </source>
</reference>
<organism evidence="1 2">
    <name type="scientific">Pontibacter rugosus</name>
    <dbReference type="NCBI Taxonomy" id="1745966"/>
    <lineage>
        <taxon>Bacteria</taxon>
        <taxon>Pseudomonadati</taxon>
        <taxon>Bacteroidota</taxon>
        <taxon>Cytophagia</taxon>
        <taxon>Cytophagales</taxon>
        <taxon>Hymenobacteraceae</taxon>
        <taxon>Pontibacter</taxon>
    </lineage>
</organism>
<evidence type="ECO:0000313" key="2">
    <source>
        <dbReference type="Proteomes" id="UP001597094"/>
    </source>
</evidence>
<name>A0ABW3SWF8_9BACT</name>
<feature type="non-terminal residue" evidence="1">
    <location>
        <position position="262"/>
    </location>
</feature>
<proteinExistence type="predicted"/>
<keyword evidence="2" id="KW-1185">Reference proteome</keyword>
<feature type="non-terminal residue" evidence="1">
    <location>
        <position position="1"/>
    </location>
</feature>
<dbReference type="RefSeq" id="WP_377533104.1">
    <property type="nucleotide sequence ID" value="NZ_JBHTLD010000465.1"/>
</dbReference>
<sequence length="262" mass="31704">SRFEKSDLQLSEHLPEVAACIFLTNSDNRQQLWNIVSSKFDYQELELLIAQTFSKEVYQWDFCYFYDLSSFNPRQYLQANYDYIDWPSLSGSKALNKAFRWDKSLFSYEVWLKDILKILKNKSYRWDYKSLSGLDNINWNDSILSIETEKWDWEYLSEFSSCFKKGKDFTKRFRKFSKYIRYSIFSTRTDAEITVKLVTETIDEEWDWALLSANRSFILSIDFINKYKEKSWNWEALSIRSDIKFENEILLELSNQNWDWEA</sequence>
<dbReference type="EMBL" id="JBHTLD010000465">
    <property type="protein sequence ID" value="MFD1188888.1"/>
    <property type="molecule type" value="Genomic_DNA"/>
</dbReference>